<dbReference type="InterPro" id="IPR000847">
    <property type="entry name" value="LysR_HTH_N"/>
</dbReference>
<sequence>MLKTFDMNLFLVFHVLMEERSVTRAGDRLGRTQSAISNALKRLRLRFDDPLFVRTPDGLAPTPRAEELHRDVERLIGFGETCLERASEFDPMTSTRVFRLGAPDRLGLPVFLPFLETMRRLAPGLEFDIRATDQDHALRLVESQEIDAALGTFASLPSVVNRRGLYEEKLVCLVRPGHPVTQPPQPVDLHRLLDFHHVVVRSGGARIAVFDANLERLGLERKLAAALGSFTLVPSLLRDSDLVGVFTMRTATYMAENYGLVTLPLPIEIEPIPHGLIWHRRMDADRGHAWVREQLLAHCAGPSIDPVEPPTGSPRARRLDPA</sequence>
<evidence type="ECO:0000313" key="8">
    <source>
        <dbReference type="Proteomes" id="UP000199377"/>
    </source>
</evidence>
<dbReference type="InterPro" id="IPR050389">
    <property type="entry name" value="LysR-type_TF"/>
</dbReference>
<dbReference type="SUPFAM" id="SSF53850">
    <property type="entry name" value="Periplasmic binding protein-like II"/>
    <property type="match status" value="1"/>
</dbReference>
<dbReference type="EMBL" id="FOQH01000004">
    <property type="protein sequence ID" value="SFI14528.1"/>
    <property type="molecule type" value="Genomic_DNA"/>
</dbReference>
<proteinExistence type="inferred from homology"/>
<dbReference type="AlphaFoldDB" id="A0A1I3FTD7"/>
<evidence type="ECO:0000256" key="5">
    <source>
        <dbReference type="SAM" id="MobiDB-lite"/>
    </source>
</evidence>
<evidence type="ECO:0000256" key="2">
    <source>
        <dbReference type="ARBA" id="ARBA00023015"/>
    </source>
</evidence>
<keyword evidence="4" id="KW-0804">Transcription</keyword>
<dbReference type="SUPFAM" id="SSF46785">
    <property type="entry name" value="Winged helix' DNA-binding domain"/>
    <property type="match status" value="1"/>
</dbReference>
<dbReference type="InterPro" id="IPR005119">
    <property type="entry name" value="LysR_subst-bd"/>
</dbReference>
<keyword evidence="2" id="KW-0805">Transcription regulation</keyword>
<dbReference type="Pfam" id="PF03466">
    <property type="entry name" value="LysR_substrate"/>
    <property type="match status" value="1"/>
</dbReference>
<dbReference type="STRING" id="1114924.SAMN05216258_104508"/>
<reference evidence="7 8" key="1">
    <citation type="submission" date="2016-10" db="EMBL/GenBank/DDBJ databases">
        <authorList>
            <person name="de Groot N.N."/>
        </authorList>
    </citation>
    <scope>NUCLEOTIDE SEQUENCE [LARGE SCALE GENOMIC DNA]</scope>
    <source>
        <strain evidence="7 8">CGMCC 1.11030</strain>
    </source>
</reference>
<dbReference type="Proteomes" id="UP000199377">
    <property type="component" value="Unassembled WGS sequence"/>
</dbReference>
<keyword evidence="8" id="KW-1185">Reference proteome</keyword>
<dbReference type="GO" id="GO:0003700">
    <property type="term" value="F:DNA-binding transcription factor activity"/>
    <property type="evidence" value="ECO:0007669"/>
    <property type="project" value="InterPro"/>
</dbReference>
<dbReference type="GO" id="GO:0003677">
    <property type="term" value="F:DNA binding"/>
    <property type="evidence" value="ECO:0007669"/>
    <property type="project" value="UniProtKB-KW"/>
</dbReference>
<evidence type="ECO:0000256" key="3">
    <source>
        <dbReference type="ARBA" id="ARBA00023125"/>
    </source>
</evidence>
<keyword evidence="3" id="KW-0238">DNA-binding</keyword>
<dbReference type="Gene3D" id="1.10.10.10">
    <property type="entry name" value="Winged helix-like DNA-binding domain superfamily/Winged helix DNA-binding domain"/>
    <property type="match status" value="1"/>
</dbReference>
<accession>A0A1I3FTD7</accession>
<dbReference type="PROSITE" id="PS50931">
    <property type="entry name" value="HTH_LYSR"/>
    <property type="match status" value="1"/>
</dbReference>
<dbReference type="Gene3D" id="3.40.190.10">
    <property type="entry name" value="Periplasmic binding protein-like II"/>
    <property type="match status" value="2"/>
</dbReference>
<dbReference type="InterPro" id="IPR037402">
    <property type="entry name" value="YidZ_PBP2"/>
</dbReference>
<dbReference type="InterPro" id="IPR036388">
    <property type="entry name" value="WH-like_DNA-bd_sf"/>
</dbReference>
<feature type="domain" description="HTH lysR-type" evidence="6">
    <location>
        <begin position="5"/>
        <end position="62"/>
    </location>
</feature>
<protein>
    <submittedName>
        <fullName evidence="7">Transcriptional regulator, LysR family</fullName>
    </submittedName>
</protein>
<feature type="region of interest" description="Disordered" evidence="5">
    <location>
        <begin position="302"/>
        <end position="322"/>
    </location>
</feature>
<dbReference type="InterPro" id="IPR036390">
    <property type="entry name" value="WH_DNA-bd_sf"/>
</dbReference>
<dbReference type="PANTHER" id="PTHR30118:SF15">
    <property type="entry name" value="TRANSCRIPTIONAL REGULATORY PROTEIN"/>
    <property type="match status" value="1"/>
</dbReference>
<dbReference type="OrthoDB" id="528082at2"/>
<dbReference type="PANTHER" id="PTHR30118">
    <property type="entry name" value="HTH-TYPE TRANSCRIPTIONAL REGULATOR LEUO-RELATED"/>
    <property type="match status" value="1"/>
</dbReference>
<evidence type="ECO:0000313" key="7">
    <source>
        <dbReference type="EMBL" id="SFI14528.1"/>
    </source>
</evidence>
<dbReference type="CDD" id="cd08417">
    <property type="entry name" value="PBP2_Nitroaromatics_like"/>
    <property type="match status" value="1"/>
</dbReference>
<evidence type="ECO:0000256" key="1">
    <source>
        <dbReference type="ARBA" id="ARBA00009437"/>
    </source>
</evidence>
<comment type="similarity">
    <text evidence="1">Belongs to the LysR transcriptional regulatory family.</text>
</comment>
<gene>
    <name evidence="7" type="ORF">SAMN05216258_104508</name>
</gene>
<name>A0A1I3FTD7_9RHOB</name>
<evidence type="ECO:0000256" key="4">
    <source>
        <dbReference type="ARBA" id="ARBA00023163"/>
    </source>
</evidence>
<evidence type="ECO:0000259" key="6">
    <source>
        <dbReference type="PROSITE" id="PS50931"/>
    </source>
</evidence>
<dbReference type="RefSeq" id="WP_092859776.1">
    <property type="nucleotide sequence ID" value="NZ_FOQH01000004.1"/>
</dbReference>
<organism evidence="7 8">
    <name type="scientific">Albimonas pacifica</name>
    <dbReference type="NCBI Taxonomy" id="1114924"/>
    <lineage>
        <taxon>Bacteria</taxon>
        <taxon>Pseudomonadati</taxon>
        <taxon>Pseudomonadota</taxon>
        <taxon>Alphaproteobacteria</taxon>
        <taxon>Rhodobacterales</taxon>
        <taxon>Paracoccaceae</taxon>
        <taxon>Albimonas</taxon>
    </lineage>
</organism>
<dbReference type="Pfam" id="PF00126">
    <property type="entry name" value="HTH_1"/>
    <property type="match status" value="1"/>
</dbReference>